<evidence type="ECO:0000256" key="1">
    <source>
        <dbReference type="SAM" id="Phobius"/>
    </source>
</evidence>
<dbReference type="InterPro" id="IPR003675">
    <property type="entry name" value="Rce1/LyrA-like_dom"/>
</dbReference>
<keyword evidence="1" id="KW-0472">Membrane</keyword>
<feature type="transmembrane region" description="Helical" evidence="1">
    <location>
        <begin position="108"/>
        <end position="126"/>
    </location>
</feature>
<dbReference type="EMBL" id="AYSV01000070">
    <property type="protein sequence ID" value="ETD72272.1"/>
    <property type="molecule type" value="Genomic_DNA"/>
</dbReference>
<evidence type="ECO:0000313" key="4">
    <source>
        <dbReference type="Proteomes" id="UP000018766"/>
    </source>
</evidence>
<dbReference type="OrthoDB" id="8521072at2"/>
<proteinExistence type="predicted"/>
<keyword evidence="1" id="KW-1133">Transmembrane helix</keyword>
<name>V8G980_9BURK</name>
<dbReference type="RefSeq" id="WP_023950453.1">
    <property type="nucleotide sequence ID" value="NZ_AYSV01000070.1"/>
</dbReference>
<accession>V8G980</accession>
<protein>
    <submittedName>
        <fullName evidence="3">CAAX amino terminal protease</fullName>
    </submittedName>
</protein>
<evidence type="ECO:0000259" key="2">
    <source>
        <dbReference type="Pfam" id="PF02517"/>
    </source>
</evidence>
<organism evidence="3 4">
    <name type="scientific">Pelistega indica</name>
    <dbReference type="NCBI Taxonomy" id="1414851"/>
    <lineage>
        <taxon>Bacteria</taxon>
        <taxon>Pseudomonadati</taxon>
        <taxon>Pseudomonadota</taxon>
        <taxon>Betaproteobacteria</taxon>
        <taxon>Burkholderiales</taxon>
        <taxon>Alcaligenaceae</taxon>
        <taxon>Pelistega</taxon>
    </lineage>
</organism>
<reference evidence="3 4" key="1">
    <citation type="submission" date="2013-11" db="EMBL/GenBank/DDBJ databases">
        <title>Genomic analysis of Pelistega sp. HM-7.</title>
        <authorList>
            <person name="Kumbhare S.V."/>
            <person name="Shetty S.A."/>
            <person name="Sharma O."/>
            <person name="Dhotre D.P."/>
        </authorList>
    </citation>
    <scope>NUCLEOTIDE SEQUENCE [LARGE SCALE GENOMIC DNA]</scope>
    <source>
        <strain evidence="3 4">HM-7</strain>
    </source>
</reference>
<gene>
    <name evidence="3" type="ORF">V757_05225</name>
</gene>
<feature type="transmembrane region" description="Helical" evidence="1">
    <location>
        <begin position="77"/>
        <end position="96"/>
    </location>
</feature>
<sequence>MRTFKQDLLEYWQYMKKPTLNVRIEGRRGSGWWSDLKIHTPFTLLFKWLIFLWGMNVFVLAPIAMGVSGSLGANHKLHSLYVPILFFMAAIWAPLVEELLFRYSLRRPKLIILYVGAMIYVFSNGIRVMSLAVVMVLLALFLLFDLFNLTTEKQALPYRWRKVYIKIFPFVFHISVFIFASMHLWNYELTPGSAQKEWYLLPFLILPQWLTGSVLAWMRVRDSFVTPVVMHAMFNGVPALLLAILWWINPSIMASVL</sequence>
<dbReference type="AlphaFoldDB" id="V8G980"/>
<feature type="domain" description="CAAX prenyl protease 2/Lysostaphin resistance protein A-like" evidence="2">
    <location>
        <begin position="83"/>
        <end position="236"/>
    </location>
</feature>
<dbReference type="GO" id="GO:0080120">
    <property type="term" value="P:CAAX-box protein maturation"/>
    <property type="evidence" value="ECO:0007669"/>
    <property type="project" value="UniProtKB-ARBA"/>
</dbReference>
<keyword evidence="3" id="KW-0645">Protease</keyword>
<feature type="transmembrane region" description="Helical" evidence="1">
    <location>
        <begin position="163"/>
        <end position="186"/>
    </location>
</feature>
<keyword evidence="3" id="KW-0378">Hydrolase</keyword>
<dbReference type="GO" id="GO:0004175">
    <property type="term" value="F:endopeptidase activity"/>
    <property type="evidence" value="ECO:0007669"/>
    <property type="project" value="UniProtKB-ARBA"/>
</dbReference>
<feature type="transmembrane region" description="Helical" evidence="1">
    <location>
        <begin position="224"/>
        <end position="248"/>
    </location>
</feature>
<feature type="transmembrane region" description="Helical" evidence="1">
    <location>
        <begin position="132"/>
        <end position="151"/>
    </location>
</feature>
<keyword evidence="4" id="KW-1185">Reference proteome</keyword>
<feature type="transmembrane region" description="Helical" evidence="1">
    <location>
        <begin position="198"/>
        <end position="217"/>
    </location>
</feature>
<dbReference type="Pfam" id="PF02517">
    <property type="entry name" value="Rce1-like"/>
    <property type="match status" value="1"/>
</dbReference>
<feature type="transmembrane region" description="Helical" evidence="1">
    <location>
        <begin position="44"/>
        <end position="65"/>
    </location>
</feature>
<keyword evidence="1" id="KW-0812">Transmembrane</keyword>
<evidence type="ECO:0000313" key="3">
    <source>
        <dbReference type="EMBL" id="ETD72272.1"/>
    </source>
</evidence>
<dbReference type="GO" id="GO:0006508">
    <property type="term" value="P:proteolysis"/>
    <property type="evidence" value="ECO:0007669"/>
    <property type="project" value="UniProtKB-KW"/>
</dbReference>
<dbReference type="Proteomes" id="UP000018766">
    <property type="component" value="Unassembled WGS sequence"/>
</dbReference>
<comment type="caution">
    <text evidence="3">The sequence shown here is derived from an EMBL/GenBank/DDBJ whole genome shotgun (WGS) entry which is preliminary data.</text>
</comment>